<dbReference type="EMBL" id="JAEDAM010000032">
    <property type="protein sequence ID" value="MBS8122022.1"/>
    <property type="molecule type" value="Genomic_DNA"/>
</dbReference>
<dbReference type="Proteomes" id="UP000680365">
    <property type="component" value="Unassembled WGS sequence"/>
</dbReference>
<dbReference type="PANTHER" id="PTHR36836">
    <property type="entry name" value="COLANIC ACID BIOSYNTHESIS PROTEIN WCAK"/>
    <property type="match status" value="1"/>
</dbReference>
<dbReference type="Pfam" id="PF04230">
    <property type="entry name" value="PS_pyruv_trans"/>
    <property type="match status" value="1"/>
</dbReference>
<sequence>MIGLINYIFNNYDLNLLKIISPNPDWLSSWLDKNKDLLDIDINKITFSQKYPFFTKNTIHFRGGGEVLTDQRSFPYDGYLYPIKFFNKIFFEDFVLFGGIGKINKKRTKYLYNFLLPKAKNIVVREKDSFNIAKSYNKNTIQYHDFAIDVLDKFKIEKKSISNNILINGNPYIKSKYDRQKLFKACQIQNNEKIYFVPGDISEDISVYQILRSQYKNIEIYDRSDKSIKEIIDFFSTAKSGVGARLHFLLILKYLSIPYQSISYQDKISKLIDN</sequence>
<feature type="domain" description="Polysaccharide pyruvyl transferase" evidence="1">
    <location>
        <begin position="34"/>
        <end position="250"/>
    </location>
</feature>
<reference evidence="2 3" key="1">
    <citation type="journal article" date="2021" name="Nat. Commun.">
        <title>Reductive evolution and unique predatory mode in the CPR bacterium Vampirococcus lugosii.</title>
        <authorList>
            <person name="Moreira D."/>
            <person name="Zivanovic Y."/>
            <person name="Lopez-Archilla A.I."/>
            <person name="Iniesto M."/>
            <person name="Lopez-Garcia P."/>
        </authorList>
    </citation>
    <scope>NUCLEOTIDE SEQUENCE [LARGE SCALE GENOMIC DNA]</scope>
    <source>
        <strain evidence="2">Chiprana</strain>
    </source>
</reference>
<keyword evidence="3" id="KW-1185">Reference proteome</keyword>
<name>A0ABS5QLT2_9BACT</name>
<accession>A0ABS5QLT2</accession>
<evidence type="ECO:0000313" key="3">
    <source>
        <dbReference type="Proteomes" id="UP000680365"/>
    </source>
</evidence>
<dbReference type="InterPro" id="IPR007345">
    <property type="entry name" value="Polysacch_pyruvyl_Trfase"/>
</dbReference>
<dbReference type="RefSeq" id="WP_213349099.1">
    <property type="nucleotide sequence ID" value="NZ_JAEDAM010000032.1"/>
</dbReference>
<organism evidence="2 3">
    <name type="scientific">Candidatus Vampirococcus lugosii</name>
    <dbReference type="NCBI Taxonomy" id="2789015"/>
    <lineage>
        <taxon>Bacteria</taxon>
        <taxon>Candidatus Absconditibacteriota</taxon>
        <taxon>Vampirococcus</taxon>
    </lineage>
</organism>
<protein>
    <submittedName>
        <fullName evidence="2">Polysaccharide pyruvyl transferase family protein WcaK</fullName>
    </submittedName>
</protein>
<evidence type="ECO:0000259" key="1">
    <source>
        <dbReference type="Pfam" id="PF04230"/>
    </source>
</evidence>
<evidence type="ECO:0000313" key="2">
    <source>
        <dbReference type="EMBL" id="MBS8122022.1"/>
    </source>
</evidence>
<gene>
    <name evidence="2" type="ORF">VAMP_67n120</name>
</gene>
<dbReference type="GO" id="GO:0016740">
    <property type="term" value="F:transferase activity"/>
    <property type="evidence" value="ECO:0007669"/>
    <property type="project" value="UniProtKB-KW"/>
</dbReference>
<dbReference type="PANTHER" id="PTHR36836:SF1">
    <property type="entry name" value="COLANIC ACID BIOSYNTHESIS PROTEIN WCAK"/>
    <property type="match status" value="1"/>
</dbReference>
<comment type="caution">
    <text evidence="2">The sequence shown here is derived from an EMBL/GenBank/DDBJ whole genome shotgun (WGS) entry which is preliminary data.</text>
</comment>
<proteinExistence type="predicted"/>
<keyword evidence="2" id="KW-0808">Transferase</keyword>